<feature type="region of interest" description="Disordered" evidence="7">
    <location>
        <begin position="36"/>
        <end position="56"/>
    </location>
</feature>
<evidence type="ECO:0000313" key="10">
    <source>
        <dbReference type="EMBL" id="KAK1412564.1"/>
    </source>
</evidence>
<dbReference type="SUPFAM" id="SSF57903">
    <property type="entry name" value="FYVE/PHD zinc finger"/>
    <property type="match status" value="1"/>
</dbReference>
<dbReference type="PROSITE" id="PS51186">
    <property type="entry name" value="GNAT"/>
    <property type="match status" value="1"/>
</dbReference>
<evidence type="ECO:0000256" key="4">
    <source>
        <dbReference type="ARBA" id="ARBA00022833"/>
    </source>
</evidence>
<protein>
    <recommendedName>
        <fullName evidence="12">PHD-type domain-containing protein</fullName>
    </recommendedName>
</protein>
<reference evidence="10" key="1">
    <citation type="journal article" date="2023" name="bioRxiv">
        <title>Improved chromosome-level genome assembly for marigold (Tagetes erecta).</title>
        <authorList>
            <person name="Jiang F."/>
            <person name="Yuan L."/>
            <person name="Wang S."/>
            <person name="Wang H."/>
            <person name="Xu D."/>
            <person name="Wang A."/>
            <person name="Fan W."/>
        </authorList>
    </citation>
    <scope>NUCLEOTIDE SEQUENCE</scope>
    <source>
        <strain evidence="10">WSJ</strain>
        <tissue evidence="10">Leaf</tissue>
    </source>
</reference>
<gene>
    <name evidence="10" type="ORF">QVD17_33923</name>
</gene>
<dbReference type="InterPro" id="IPR032308">
    <property type="entry name" value="TDBD"/>
</dbReference>
<keyword evidence="2" id="KW-0479">Metal-binding</keyword>
<dbReference type="GO" id="GO:0006357">
    <property type="term" value="P:regulation of transcription by RNA polymerase II"/>
    <property type="evidence" value="ECO:0007669"/>
    <property type="project" value="TreeGrafter"/>
</dbReference>
<feature type="region of interest" description="Disordered" evidence="7">
    <location>
        <begin position="735"/>
        <end position="763"/>
    </location>
</feature>
<dbReference type="GO" id="GO:0008270">
    <property type="term" value="F:zinc ion binding"/>
    <property type="evidence" value="ECO:0007669"/>
    <property type="project" value="UniProtKB-KW"/>
</dbReference>
<dbReference type="InterPro" id="IPR013083">
    <property type="entry name" value="Znf_RING/FYVE/PHD"/>
</dbReference>
<dbReference type="SUPFAM" id="SSF55729">
    <property type="entry name" value="Acyl-CoA N-acyltransferases (Nat)"/>
    <property type="match status" value="1"/>
</dbReference>
<feature type="compositionally biased region" description="Low complexity" evidence="7">
    <location>
        <begin position="38"/>
        <end position="47"/>
    </location>
</feature>
<dbReference type="EMBL" id="JAUHHV010000009">
    <property type="protein sequence ID" value="KAK1412564.1"/>
    <property type="molecule type" value="Genomic_DNA"/>
</dbReference>
<evidence type="ECO:0000256" key="1">
    <source>
        <dbReference type="ARBA" id="ARBA00004123"/>
    </source>
</evidence>
<feature type="compositionally biased region" description="Basic residues" evidence="7">
    <location>
        <begin position="531"/>
        <end position="540"/>
    </location>
</feature>
<feature type="region of interest" description="Disordered" evidence="7">
    <location>
        <begin position="1241"/>
        <end position="1268"/>
    </location>
</feature>
<feature type="compositionally biased region" description="Polar residues" evidence="7">
    <location>
        <begin position="243"/>
        <end position="263"/>
    </location>
</feature>
<dbReference type="InterPro" id="IPR000182">
    <property type="entry name" value="GNAT_dom"/>
</dbReference>
<evidence type="ECO:0000256" key="2">
    <source>
        <dbReference type="ARBA" id="ARBA00022723"/>
    </source>
</evidence>
<feature type="domain" description="PHD-type" evidence="8">
    <location>
        <begin position="902"/>
        <end position="947"/>
    </location>
</feature>
<comment type="caution">
    <text evidence="10">The sequence shown here is derived from an EMBL/GenBank/DDBJ whole genome shotgun (WGS) entry which is preliminary data.</text>
</comment>
<keyword evidence="5" id="KW-0539">Nucleus</keyword>
<dbReference type="PROSITE" id="PS50016">
    <property type="entry name" value="ZF_PHD_2"/>
    <property type="match status" value="1"/>
</dbReference>
<dbReference type="InterPro" id="IPR056511">
    <property type="entry name" value="IDM1_C"/>
</dbReference>
<feature type="domain" description="N-acetyltransferase" evidence="9">
    <location>
        <begin position="1045"/>
        <end position="1199"/>
    </location>
</feature>
<evidence type="ECO:0000256" key="6">
    <source>
        <dbReference type="PROSITE-ProRule" id="PRU00146"/>
    </source>
</evidence>
<keyword evidence="4" id="KW-0862">Zinc</keyword>
<keyword evidence="3 6" id="KW-0863">Zinc-finger</keyword>
<feature type="compositionally biased region" description="Polar residues" evidence="7">
    <location>
        <begin position="1246"/>
        <end position="1268"/>
    </location>
</feature>
<dbReference type="SMART" id="SM00249">
    <property type="entry name" value="PHD"/>
    <property type="match status" value="2"/>
</dbReference>
<comment type="subcellular location">
    <subcellularLocation>
        <location evidence="1">Nucleus</location>
    </subcellularLocation>
</comment>
<dbReference type="CDD" id="cd15539">
    <property type="entry name" value="PHD1_AIRE"/>
    <property type="match status" value="1"/>
</dbReference>
<name>A0AAD8NK36_TARER</name>
<feature type="compositionally biased region" description="Basic residues" evidence="7">
    <location>
        <begin position="735"/>
        <end position="758"/>
    </location>
</feature>
<accession>A0AAD8NK36</accession>
<proteinExistence type="predicted"/>
<evidence type="ECO:0000256" key="3">
    <source>
        <dbReference type="ARBA" id="ARBA00022771"/>
    </source>
</evidence>
<keyword evidence="11" id="KW-1185">Reference proteome</keyword>
<organism evidence="10 11">
    <name type="scientific">Tagetes erecta</name>
    <name type="common">African marigold</name>
    <dbReference type="NCBI Taxonomy" id="13708"/>
    <lineage>
        <taxon>Eukaryota</taxon>
        <taxon>Viridiplantae</taxon>
        <taxon>Streptophyta</taxon>
        <taxon>Embryophyta</taxon>
        <taxon>Tracheophyta</taxon>
        <taxon>Spermatophyta</taxon>
        <taxon>Magnoliopsida</taxon>
        <taxon>eudicotyledons</taxon>
        <taxon>Gunneridae</taxon>
        <taxon>Pentapetalae</taxon>
        <taxon>asterids</taxon>
        <taxon>campanulids</taxon>
        <taxon>Asterales</taxon>
        <taxon>Asteraceae</taxon>
        <taxon>Asteroideae</taxon>
        <taxon>Heliantheae alliance</taxon>
        <taxon>Tageteae</taxon>
        <taxon>Tagetes</taxon>
    </lineage>
</organism>
<dbReference type="GO" id="GO:0005634">
    <property type="term" value="C:nucleus"/>
    <property type="evidence" value="ECO:0007669"/>
    <property type="project" value="UniProtKB-SubCell"/>
</dbReference>
<feature type="region of interest" description="Disordered" evidence="7">
    <location>
        <begin position="483"/>
        <end position="545"/>
    </location>
</feature>
<sequence length="1400" mass="155046">MWFVRMRLRSNRVFNRGKPKTVSKIKNDGFSNERRLSLRSSKSSYGKKGAREGGGYENLEMGVKETLSSDEKGLIYSLRSNESNYGKKGASEAGSCENIETGVKETLNSDEKKVLYSLRSNESKYGKRGVNEAENLEMGMVENVKTVEKGLALGLKVLDSVKDLVVSCSKEESEEDDGNESIEIPTVDCENGFKSLESETCAADTMIVNGDDVKETSLNDPGNADFAGDTTIVNGDDDKETSLNDTGNADDTTFVNGDDTGNGNFADDTSIVNGDDDDKETSLNDPGNADFADDTIIVNDDDKETSVSDPGNANFVDDTTIANCDDEETSLNDTENANFADDTTIVNGDDDDDKETSLNDPGNANVLGKCEEVKGKGRRKRKKKVTSYNERISVILGLRASNDECKLVDLKHEKGKKRKNLEAGGSKCNGRAKKVKVEEDESGVSGKVLRSRNLTASSGGGVTAVNSGLRALVVGLKCSGERPKNMLKRRARSPKVLTEGEKTRPKKKLKRRGKPCKLQSEDTPLPLNGIPKKKRERRARPSQVSHEIPVGDMKLREMKQKLYGKGITLKKFKGRGRPPIMEEKTLATHVIRKRTVRPMSVKKSTKNCKNVKSEENSEQLMVEGEILNAGKGIIDGNLPRKQLKQLIRDKISNVFVKCGWTVDFKRRQEKSYLDAVYIEPNGKRSHWSITEAYAKLKWKIENGRADDIEMSAFTPVPIEEVSLLFRYPRKERKKYDKKSKNVKKGKIVTNKKKKHGKKSKDGSKKKMIFKPRILVRGSESGSKQDNEGALAIKKRNLLSWMIDLGVMLVGTKVRYGNTRRQKRSSGGIITTDGISCGCCNEVMGITKFVGHCGGKFDQIFDNIYLESGKCLRKCLMDSWRKEEESNIKRFNVVEVRGDDPNDDTCNICGDGGNLICCDGCPSTFHQSCLDVQNFPSGDWNCIYCTCKFCGVVSVSTGHVEDSQDSNTSEMLSCCLCEEKFHQLCLQEGEDVNTDSNTLPFCGRKCQELFERLQTHLGVKHELEDGFSWTLLQRSDVDHDSNVLDSQLKVEHNSKLAVAFSVLDECFVPIVDERSGASIIRNVVYNCGSNFRRLNYAGFLTAVLEKDDEFITAASIRIHGYRLAEMPFIGTRHTYRRQGMCRRLLDAIESTLSSLGVEELIIPAIPALLKTWTNVFGFMPLEESKKQAIKCMSLMVFPGIAMLKKPLHRNQPVDVDHAPKAAGIEKDVIDHEQKEETNLLMDGCSSPEPNNNPQFETTSSNATDYKQTSADTAGVGNDIIDYDQAEKETVQMDLENDKLTVSNGANNLCDLNLPVKNVLPCDTDGQTSVDSESFPDCTIEPSSFESMVCGNPESSEVKLDIEHHGVPGVKVKASPMTSNLVLKNTFDLNLHPTAVEADVPG</sequence>
<dbReference type="CDD" id="cd04301">
    <property type="entry name" value="NAT_SF"/>
    <property type="match status" value="1"/>
</dbReference>
<dbReference type="GO" id="GO:0016747">
    <property type="term" value="F:acyltransferase activity, transferring groups other than amino-acyl groups"/>
    <property type="evidence" value="ECO:0007669"/>
    <property type="project" value="InterPro"/>
</dbReference>
<dbReference type="InterPro" id="IPR016181">
    <property type="entry name" value="Acyl_CoA_acyltransferase"/>
</dbReference>
<dbReference type="GO" id="GO:0003714">
    <property type="term" value="F:transcription corepressor activity"/>
    <property type="evidence" value="ECO:0007669"/>
    <property type="project" value="InterPro"/>
</dbReference>
<dbReference type="Proteomes" id="UP001229421">
    <property type="component" value="Unassembled WGS sequence"/>
</dbReference>
<dbReference type="PANTHER" id="PTHR46309:SF25">
    <property type="entry name" value="ACYL-COA N-ACYLTRANSFERASE WITH RING_FYVE_PHD-TYPE ZINC FINGER PROTEIN-RELATED"/>
    <property type="match status" value="1"/>
</dbReference>
<dbReference type="Pfam" id="PF16135">
    <property type="entry name" value="TDBD"/>
    <property type="match status" value="1"/>
</dbReference>
<dbReference type="InterPro" id="IPR001965">
    <property type="entry name" value="Znf_PHD"/>
</dbReference>
<feature type="region of interest" description="Disordered" evidence="7">
    <location>
        <begin position="214"/>
        <end position="293"/>
    </location>
</feature>
<feature type="compositionally biased region" description="Basic residues" evidence="7">
    <location>
        <begin position="504"/>
        <end position="515"/>
    </location>
</feature>
<dbReference type="InterPro" id="IPR042163">
    <property type="entry name" value="PHF12"/>
</dbReference>
<evidence type="ECO:0000313" key="11">
    <source>
        <dbReference type="Proteomes" id="UP001229421"/>
    </source>
</evidence>
<evidence type="ECO:0000259" key="8">
    <source>
        <dbReference type="PROSITE" id="PS50016"/>
    </source>
</evidence>
<evidence type="ECO:0008006" key="12">
    <source>
        <dbReference type="Google" id="ProtNLM"/>
    </source>
</evidence>
<dbReference type="Pfam" id="PF00628">
    <property type="entry name" value="PHD"/>
    <property type="match status" value="1"/>
</dbReference>
<dbReference type="Gene3D" id="3.30.40.10">
    <property type="entry name" value="Zinc/RING finger domain, C3HC4 (zinc finger)"/>
    <property type="match status" value="1"/>
</dbReference>
<evidence type="ECO:0000259" key="9">
    <source>
        <dbReference type="PROSITE" id="PS51186"/>
    </source>
</evidence>
<evidence type="ECO:0000256" key="5">
    <source>
        <dbReference type="ARBA" id="ARBA00023242"/>
    </source>
</evidence>
<evidence type="ECO:0000256" key="7">
    <source>
        <dbReference type="SAM" id="MobiDB-lite"/>
    </source>
</evidence>
<dbReference type="Pfam" id="PF23209">
    <property type="entry name" value="IDM1_C"/>
    <property type="match status" value="1"/>
</dbReference>
<dbReference type="InterPro" id="IPR019787">
    <property type="entry name" value="Znf_PHD-finger"/>
</dbReference>
<feature type="region of interest" description="Disordered" evidence="7">
    <location>
        <begin position="341"/>
        <end position="363"/>
    </location>
</feature>
<dbReference type="PANTHER" id="PTHR46309">
    <property type="entry name" value="PHD FINGER PROTEIN 12"/>
    <property type="match status" value="1"/>
</dbReference>
<dbReference type="InterPro" id="IPR011011">
    <property type="entry name" value="Znf_FYVE_PHD"/>
</dbReference>